<evidence type="ECO:0000313" key="2">
    <source>
        <dbReference type="EMBL" id="CAB5053296.1"/>
    </source>
</evidence>
<dbReference type="EMBL" id="CAFBQG010000160">
    <property type="protein sequence ID" value="CAB5053296.1"/>
    <property type="molecule type" value="Genomic_DNA"/>
</dbReference>
<dbReference type="Gene3D" id="3.20.20.140">
    <property type="entry name" value="Metal-dependent hydrolases"/>
    <property type="match status" value="1"/>
</dbReference>
<protein>
    <submittedName>
        <fullName evidence="2">Unannotated protein</fullName>
    </submittedName>
</protein>
<dbReference type="GO" id="GO:0016787">
    <property type="term" value="F:hydrolase activity"/>
    <property type="evidence" value="ECO:0007669"/>
    <property type="project" value="InterPro"/>
</dbReference>
<dbReference type="SUPFAM" id="SSF51556">
    <property type="entry name" value="Metallo-dependent hydrolases"/>
    <property type="match status" value="1"/>
</dbReference>
<reference evidence="2" key="1">
    <citation type="submission" date="2020-05" db="EMBL/GenBank/DDBJ databases">
        <authorList>
            <person name="Chiriac C."/>
            <person name="Salcher M."/>
            <person name="Ghai R."/>
            <person name="Kavagutti S V."/>
        </authorList>
    </citation>
    <scope>NUCLEOTIDE SEQUENCE</scope>
</reference>
<dbReference type="InterPro" id="IPR006680">
    <property type="entry name" value="Amidohydro-rel"/>
</dbReference>
<feature type="domain" description="Amidohydrolase-related" evidence="1">
    <location>
        <begin position="6"/>
        <end position="51"/>
    </location>
</feature>
<proteinExistence type="predicted"/>
<sequence>MDSRRGRNKTVWGTDYPLVRHEESMRQIKELGLKPETLQAVLHDNAVRAFGV</sequence>
<name>A0A6J7TKC0_9ZZZZ</name>
<evidence type="ECO:0000259" key="1">
    <source>
        <dbReference type="Pfam" id="PF04909"/>
    </source>
</evidence>
<dbReference type="AlphaFoldDB" id="A0A6J7TKC0"/>
<dbReference type="InterPro" id="IPR032466">
    <property type="entry name" value="Metal_Hydrolase"/>
</dbReference>
<dbReference type="Pfam" id="PF04909">
    <property type="entry name" value="Amidohydro_2"/>
    <property type="match status" value="1"/>
</dbReference>
<accession>A0A6J7TKC0</accession>
<organism evidence="2">
    <name type="scientific">freshwater metagenome</name>
    <dbReference type="NCBI Taxonomy" id="449393"/>
    <lineage>
        <taxon>unclassified sequences</taxon>
        <taxon>metagenomes</taxon>
        <taxon>ecological metagenomes</taxon>
    </lineage>
</organism>
<gene>
    <name evidence="2" type="ORF">UFOPK4301_01128</name>
</gene>